<keyword evidence="2" id="KW-1185">Reference proteome</keyword>
<gene>
    <name evidence="1" type="ORF">RR46_13771</name>
</gene>
<dbReference type="Proteomes" id="UP000053268">
    <property type="component" value="Unassembled WGS sequence"/>
</dbReference>
<sequence>MKEECKLCSMSGWVAGGQGSTDFSIRSLMAPRGQGEPRHDALLLSAYLLKLGDYPLYTLHDHYGAVIIHNNKFAMLNKEKALRASHMLCDDNVFPINLHNPLIWN</sequence>
<evidence type="ECO:0000313" key="1">
    <source>
        <dbReference type="EMBL" id="KPI92550.1"/>
    </source>
</evidence>
<proteinExistence type="predicted"/>
<protein>
    <submittedName>
        <fullName evidence="1">Uncharacterized protein</fullName>
    </submittedName>
</protein>
<reference evidence="1 2" key="1">
    <citation type="journal article" date="2015" name="Nat. Commun.">
        <title>Outbred genome sequencing and CRISPR/Cas9 gene editing in butterflies.</title>
        <authorList>
            <person name="Li X."/>
            <person name="Fan D."/>
            <person name="Zhang W."/>
            <person name="Liu G."/>
            <person name="Zhang L."/>
            <person name="Zhao L."/>
            <person name="Fang X."/>
            <person name="Chen L."/>
            <person name="Dong Y."/>
            <person name="Chen Y."/>
            <person name="Ding Y."/>
            <person name="Zhao R."/>
            <person name="Feng M."/>
            <person name="Zhu Y."/>
            <person name="Feng Y."/>
            <person name="Jiang X."/>
            <person name="Zhu D."/>
            <person name="Xiang H."/>
            <person name="Feng X."/>
            <person name="Li S."/>
            <person name="Wang J."/>
            <person name="Zhang G."/>
            <person name="Kronforst M.R."/>
            <person name="Wang W."/>
        </authorList>
    </citation>
    <scope>NUCLEOTIDE SEQUENCE [LARGE SCALE GENOMIC DNA]</scope>
    <source>
        <strain evidence="1">Ya'a_city_454_Px</strain>
        <tissue evidence="1">Whole body</tissue>
    </source>
</reference>
<accession>A0A194PN52</accession>
<name>A0A194PN52_PAPXU</name>
<dbReference type="EMBL" id="KQ459604">
    <property type="protein sequence ID" value="KPI92550.1"/>
    <property type="molecule type" value="Genomic_DNA"/>
</dbReference>
<dbReference type="AlphaFoldDB" id="A0A194PN52"/>
<organism evidence="1 2">
    <name type="scientific">Papilio xuthus</name>
    <name type="common">Asian swallowtail butterfly</name>
    <dbReference type="NCBI Taxonomy" id="66420"/>
    <lineage>
        <taxon>Eukaryota</taxon>
        <taxon>Metazoa</taxon>
        <taxon>Ecdysozoa</taxon>
        <taxon>Arthropoda</taxon>
        <taxon>Hexapoda</taxon>
        <taxon>Insecta</taxon>
        <taxon>Pterygota</taxon>
        <taxon>Neoptera</taxon>
        <taxon>Endopterygota</taxon>
        <taxon>Lepidoptera</taxon>
        <taxon>Glossata</taxon>
        <taxon>Ditrysia</taxon>
        <taxon>Papilionoidea</taxon>
        <taxon>Papilionidae</taxon>
        <taxon>Papilioninae</taxon>
        <taxon>Papilio</taxon>
    </lineage>
</organism>
<evidence type="ECO:0000313" key="2">
    <source>
        <dbReference type="Proteomes" id="UP000053268"/>
    </source>
</evidence>